<dbReference type="AlphaFoldDB" id="F2TND8"/>
<evidence type="ECO:0000256" key="1">
    <source>
        <dbReference type="SAM" id="MobiDB-lite"/>
    </source>
</evidence>
<feature type="region of interest" description="Disordered" evidence="1">
    <location>
        <begin position="18"/>
        <end position="42"/>
    </location>
</feature>
<dbReference type="EMBL" id="GG749476">
    <property type="protein sequence ID" value="EGE84751.2"/>
    <property type="molecule type" value="Genomic_DNA"/>
</dbReference>
<sequence length="83" mass="9017">MAVYIVLPTLDELSRIVGNDPTPKDSVKAMKRPLGYSTTTTSRRRTCRFPGHHALAHLKPTSYDDGDDDGAISTSLAQLESTA</sequence>
<protein>
    <submittedName>
        <fullName evidence="2">Uncharacterized protein</fullName>
    </submittedName>
</protein>
<feature type="region of interest" description="Disordered" evidence="1">
    <location>
        <begin position="58"/>
        <end position="83"/>
    </location>
</feature>
<dbReference type="HOGENOM" id="CLU_1077572_0_0_1"/>
<dbReference type="Proteomes" id="UP000007802">
    <property type="component" value="Unassembled WGS sequence"/>
</dbReference>
<accession>F2TND8</accession>
<reference evidence="2" key="1">
    <citation type="submission" date="2010-03" db="EMBL/GenBank/DDBJ databases">
        <title>Annotation of Blastomyces dermatitidis strain ATCC 18188.</title>
        <authorList>
            <consortium name="The Broad Institute Genome Sequencing Platform"/>
            <consortium name="Broad Institute Genome Sequencing Center for Infectious Disease."/>
            <person name="Cuomo C."/>
            <person name="Klein B."/>
            <person name="Sullivan T."/>
            <person name="Heitman J."/>
            <person name="Young S."/>
            <person name="Zeng Q."/>
            <person name="Gargeya S."/>
            <person name="Alvarado L."/>
            <person name="Berlin A.M."/>
            <person name="Chapman S.B."/>
            <person name="Chen Z."/>
            <person name="Freedman E."/>
            <person name="Gellesch M."/>
            <person name="Goldberg J."/>
            <person name="Griggs A."/>
            <person name="Gujja S."/>
            <person name="Heilman E."/>
            <person name="Heiman D."/>
            <person name="Howarth C."/>
            <person name="Mehta T."/>
            <person name="Neiman D."/>
            <person name="Pearson M."/>
            <person name="Roberts A."/>
            <person name="Saif S."/>
            <person name="Shea T."/>
            <person name="Shenoy N."/>
            <person name="Sisk P."/>
            <person name="Stolte C."/>
            <person name="Sykes S."/>
            <person name="White J."/>
            <person name="Yandava C."/>
            <person name="Haas B."/>
            <person name="Nusbaum C."/>
            <person name="Birren B."/>
        </authorList>
    </citation>
    <scope>NUCLEOTIDE SEQUENCE [LARGE SCALE GENOMIC DNA]</scope>
    <source>
        <strain evidence="2">ATCC 18188</strain>
    </source>
</reference>
<proteinExistence type="predicted"/>
<name>F2TND8_AJEDA</name>
<feature type="compositionally biased region" description="Polar residues" evidence="1">
    <location>
        <begin position="72"/>
        <end position="83"/>
    </location>
</feature>
<gene>
    <name evidence="2" type="ORF">BDDG_07696</name>
</gene>
<organism evidence="2">
    <name type="scientific">Ajellomyces dermatitidis (strain ATCC 18188 / CBS 674.68)</name>
    <name type="common">Blastomyces dermatitidis</name>
    <dbReference type="NCBI Taxonomy" id="653446"/>
    <lineage>
        <taxon>Eukaryota</taxon>
        <taxon>Fungi</taxon>
        <taxon>Dikarya</taxon>
        <taxon>Ascomycota</taxon>
        <taxon>Pezizomycotina</taxon>
        <taxon>Eurotiomycetes</taxon>
        <taxon>Eurotiomycetidae</taxon>
        <taxon>Onygenales</taxon>
        <taxon>Ajellomycetaceae</taxon>
        <taxon>Blastomyces</taxon>
    </lineage>
</organism>
<evidence type="ECO:0000313" key="2">
    <source>
        <dbReference type="EMBL" id="EGE84751.2"/>
    </source>
</evidence>